<evidence type="ECO:0000256" key="5">
    <source>
        <dbReference type="SAM" id="Phobius"/>
    </source>
</evidence>
<feature type="transmembrane region" description="Helical" evidence="5">
    <location>
        <begin position="101"/>
        <end position="122"/>
    </location>
</feature>
<feature type="transmembrane region" description="Helical" evidence="5">
    <location>
        <begin position="229"/>
        <end position="251"/>
    </location>
</feature>
<evidence type="ECO:0000256" key="2">
    <source>
        <dbReference type="ARBA" id="ARBA00022692"/>
    </source>
</evidence>
<protein>
    <submittedName>
        <fullName evidence="6">BASS family bile acid:Na+ symporter</fullName>
    </submittedName>
</protein>
<keyword evidence="7" id="KW-1185">Reference proteome</keyword>
<dbReference type="InterPro" id="IPR038770">
    <property type="entry name" value="Na+/solute_symporter_sf"/>
</dbReference>
<evidence type="ECO:0000313" key="6">
    <source>
        <dbReference type="EMBL" id="MBB4286235.1"/>
    </source>
</evidence>
<sequence>MRVVLAVLDHLGRHATLVLAGGALFGLALPQLSALARPLLAPLVIALLAMALLRVRADELVAHLRRPAVTALGAAWLLLGTAPLTALVLDWVGPLDTPGVTAGMVLMAATAPITAAPAIGLMMGLPLPLTLAVTLLATVLAPLTLPGLTLALLDMPLDLEAGALAGRLAVVVGGGVALAMIARRLAPPDWRARHARRLDGVAVILLFGFALAIMGAVAEPLTADPLRVLRLIGLSFVVCGGLMVVTALVFAPCGRATALGLGYLASSRNMGLLLAALPAGADPGLALWFALAQFPLYMLPALLRPILGRLLGPAGGTG</sequence>
<keyword evidence="2 5" id="KW-0812">Transmembrane</keyword>
<evidence type="ECO:0000256" key="3">
    <source>
        <dbReference type="ARBA" id="ARBA00022989"/>
    </source>
</evidence>
<dbReference type="RefSeq" id="WP_184434827.1">
    <property type="nucleotide sequence ID" value="NZ_JACIGI010000014.1"/>
</dbReference>
<feature type="transmembrane region" description="Helical" evidence="5">
    <location>
        <begin position="67"/>
        <end position="89"/>
    </location>
</feature>
<keyword evidence="3 5" id="KW-1133">Transmembrane helix</keyword>
<evidence type="ECO:0000256" key="1">
    <source>
        <dbReference type="ARBA" id="ARBA00004141"/>
    </source>
</evidence>
<comment type="caution">
    <text evidence="6">The sequence shown here is derived from an EMBL/GenBank/DDBJ whole genome shotgun (WGS) entry which is preliminary data.</text>
</comment>
<dbReference type="Pfam" id="PF01758">
    <property type="entry name" value="SBF"/>
    <property type="match status" value="1"/>
</dbReference>
<evidence type="ECO:0000256" key="4">
    <source>
        <dbReference type="ARBA" id="ARBA00023136"/>
    </source>
</evidence>
<feature type="transmembrane region" description="Helical" evidence="5">
    <location>
        <begin position="36"/>
        <end position="55"/>
    </location>
</feature>
<dbReference type="Proteomes" id="UP000555728">
    <property type="component" value="Unassembled WGS sequence"/>
</dbReference>
<evidence type="ECO:0000313" key="7">
    <source>
        <dbReference type="Proteomes" id="UP000555728"/>
    </source>
</evidence>
<dbReference type="EMBL" id="JACIGI010000014">
    <property type="protein sequence ID" value="MBB4286235.1"/>
    <property type="molecule type" value="Genomic_DNA"/>
</dbReference>
<dbReference type="Gene3D" id="1.20.1530.20">
    <property type="match status" value="1"/>
</dbReference>
<gene>
    <name evidence="6" type="ORF">GGD88_001962</name>
</gene>
<feature type="transmembrane region" description="Helical" evidence="5">
    <location>
        <begin position="164"/>
        <end position="186"/>
    </location>
</feature>
<accession>A0A7W6RZR2</accession>
<name>A0A7W6RZR2_9PROT</name>
<dbReference type="AlphaFoldDB" id="A0A7W6RZR2"/>
<reference evidence="6 7" key="1">
    <citation type="submission" date="2020-08" db="EMBL/GenBank/DDBJ databases">
        <title>Genome sequencing of Purple Non-Sulfur Bacteria from various extreme environments.</title>
        <authorList>
            <person name="Mayer M."/>
        </authorList>
    </citation>
    <scope>NUCLEOTIDE SEQUENCE [LARGE SCALE GENOMIC DNA]</scope>
    <source>
        <strain evidence="6 7">JA135</strain>
    </source>
</reference>
<dbReference type="GO" id="GO:0016020">
    <property type="term" value="C:membrane"/>
    <property type="evidence" value="ECO:0007669"/>
    <property type="project" value="UniProtKB-SubCell"/>
</dbReference>
<keyword evidence="4 5" id="KW-0472">Membrane</keyword>
<proteinExistence type="predicted"/>
<feature type="transmembrane region" description="Helical" evidence="5">
    <location>
        <begin position="198"/>
        <end position="217"/>
    </location>
</feature>
<comment type="subcellular location">
    <subcellularLocation>
        <location evidence="1">Membrane</location>
        <topology evidence="1">Multi-pass membrane protein</topology>
    </subcellularLocation>
</comment>
<feature type="transmembrane region" description="Helical" evidence="5">
    <location>
        <begin position="129"/>
        <end position="152"/>
    </location>
</feature>
<dbReference type="InterPro" id="IPR002657">
    <property type="entry name" value="BilAc:Na_symport/Acr3"/>
</dbReference>
<organism evidence="6 7">
    <name type="scientific">Roseospira goensis</name>
    <dbReference type="NCBI Taxonomy" id="391922"/>
    <lineage>
        <taxon>Bacteria</taxon>
        <taxon>Pseudomonadati</taxon>
        <taxon>Pseudomonadota</taxon>
        <taxon>Alphaproteobacteria</taxon>
        <taxon>Rhodospirillales</taxon>
        <taxon>Rhodospirillaceae</taxon>
        <taxon>Roseospira</taxon>
    </lineage>
</organism>